<organism evidence="1 2">
    <name type="scientific">Canavalia gladiata</name>
    <name type="common">Sword bean</name>
    <name type="synonym">Dolichos gladiatus</name>
    <dbReference type="NCBI Taxonomy" id="3824"/>
    <lineage>
        <taxon>Eukaryota</taxon>
        <taxon>Viridiplantae</taxon>
        <taxon>Streptophyta</taxon>
        <taxon>Embryophyta</taxon>
        <taxon>Tracheophyta</taxon>
        <taxon>Spermatophyta</taxon>
        <taxon>Magnoliopsida</taxon>
        <taxon>eudicotyledons</taxon>
        <taxon>Gunneridae</taxon>
        <taxon>Pentapetalae</taxon>
        <taxon>rosids</taxon>
        <taxon>fabids</taxon>
        <taxon>Fabales</taxon>
        <taxon>Fabaceae</taxon>
        <taxon>Papilionoideae</taxon>
        <taxon>50 kb inversion clade</taxon>
        <taxon>NPAAA clade</taxon>
        <taxon>indigoferoid/millettioid clade</taxon>
        <taxon>Phaseoleae</taxon>
        <taxon>Canavalia</taxon>
    </lineage>
</organism>
<proteinExistence type="predicted"/>
<comment type="caution">
    <text evidence="1">The sequence shown here is derived from an EMBL/GenBank/DDBJ whole genome shotgun (WGS) entry which is preliminary data.</text>
</comment>
<gene>
    <name evidence="1" type="ORF">VNO77_16218</name>
</gene>
<dbReference type="EMBL" id="JAYMYQ010000003">
    <property type="protein sequence ID" value="KAK7345611.1"/>
    <property type="molecule type" value="Genomic_DNA"/>
</dbReference>
<evidence type="ECO:0000313" key="2">
    <source>
        <dbReference type="Proteomes" id="UP001367508"/>
    </source>
</evidence>
<dbReference type="AlphaFoldDB" id="A0AAN9M1C6"/>
<dbReference type="Proteomes" id="UP001367508">
    <property type="component" value="Unassembled WGS sequence"/>
</dbReference>
<name>A0AAN9M1C6_CANGL</name>
<sequence>MDVAWRGGASQRINEGCRRRCFGEECEMIVEHIRRGSHELHGWLRSTSLGNHSAYRVNGRVPGVGPQGSCGSQ</sequence>
<accession>A0AAN9M1C6</accession>
<evidence type="ECO:0000313" key="1">
    <source>
        <dbReference type="EMBL" id="KAK7345611.1"/>
    </source>
</evidence>
<protein>
    <submittedName>
        <fullName evidence="1">Uncharacterized protein</fullName>
    </submittedName>
</protein>
<reference evidence="1 2" key="1">
    <citation type="submission" date="2024-01" db="EMBL/GenBank/DDBJ databases">
        <title>The genomes of 5 underutilized Papilionoideae crops provide insights into root nodulation and disease resistanc.</title>
        <authorList>
            <person name="Jiang F."/>
        </authorList>
    </citation>
    <scope>NUCLEOTIDE SEQUENCE [LARGE SCALE GENOMIC DNA]</scope>
    <source>
        <strain evidence="1">LVBAO_FW01</strain>
        <tissue evidence="1">Leaves</tissue>
    </source>
</reference>
<keyword evidence="2" id="KW-1185">Reference proteome</keyword>